<evidence type="ECO:0000256" key="1">
    <source>
        <dbReference type="SAM" id="MobiDB-lite"/>
    </source>
</evidence>
<dbReference type="CDD" id="cd06222">
    <property type="entry name" value="RNase_H_like"/>
    <property type="match status" value="1"/>
</dbReference>
<feature type="domain" description="RNase H type-1" evidence="2">
    <location>
        <begin position="539"/>
        <end position="614"/>
    </location>
</feature>
<comment type="caution">
    <text evidence="4">The sequence shown here is derived from an EMBL/GenBank/DDBJ whole genome shotgun (WGS) entry which is preliminary data.</text>
</comment>
<feature type="domain" description="DUF4283" evidence="3">
    <location>
        <begin position="65"/>
        <end position="142"/>
    </location>
</feature>
<keyword evidence="5" id="KW-1185">Reference proteome</keyword>
<dbReference type="SUPFAM" id="SSF53098">
    <property type="entry name" value="Ribonuclease H-like"/>
    <property type="match status" value="1"/>
</dbReference>
<evidence type="ECO:0008006" key="6">
    <source>
        <dbReference type="Google" id="ProtNLM"/>
    </source>
</evidence>
<feature type="compositionally biased region" description="Basic and acidic residues" evidence="1">
    <location>
        <begin position="255"/>
        <end position="267"/>
    </location>
</feature>
<dbReference type="InterPro" id="IPR036397">
    <property type="entry name" value="RNaseH_sf"/>
</dbReference>
<dbReference type="Pfam" id="PF14111">
    <property type="entry name" value="DUF4283"/>
    <property type="match status" value="1"/>
</dbReference>
<proteinExistence type="predicted"/>
<dbReference type="Pfam" id="PF13456">
    <property type="entry name" value="RVT_3"/>
    <property type="match status" value="1"/>
</dbReference>
<accession>A0ABD0TXZ5</accession>
<name>A0ABD0TXZ5_DENTH</name>
<dbReference type="PANTHER" id="PTHR31286:SF179">
    <property type="entry name" value="RNASE H TYPE-1 DOMAIN-CONTAINING PROTEIN"/>
    <property type="match status" value="1"/>
</dbReference>
<dbReference type="InterPro" id="IPR002156">
    <property type="entry name" value="RNaseH_domain"/>
</dbReference>
<protein>
    <recommendedName>
        <fullName evidence="6">DUF4283 domain-containing protein</fullName>
    </recommendedName>
</protein>
<feature type="region of interest" description="Disordered" evidence="1">
    <location>
        <begin position="255"/>
        <end position="274"/>
    </location>
</feature>
<evidence type="ECO:0000313" key="4">
    <source>
        <dbReference type="EMBL" id="KAL0904609.1"/>
    </source>
</evidence>
<dbReference type="InterPro" id="IPR012337">
    <property type="entry name" value="RNaseH-like_sf"/>
</dbReference>
<evidence type="ECO:0000259" key="2">
    <source>
        <dbReference type="Pfam" id="PF13456"/>
    </source>
</evidence>
<dbReference type="InterPro" id="IPR025558">
    <property type="entry name" value="DUF4283"/>
</dbReference>
<sequence length="656" mass="73466">MAPASSNPWLAASGDGKSRSFKEVLAGSSSMNGGKIDFVHGSFKGFPALMIDDNDISMLAAPFAFTLVGKFVGWRPNLDTIRKFFVKLKLTGTFSVDLMDPRHVAIQLANGLDYSRIFARRTYYILGCQMRLLKWTPDFDVSKESPIAPVWISFPNLWLHFFNQQILFALASIFGRPLQSDQATAAVSRLLVARVLVEMDISKKHPKEVWIGSEKNGYIQKVELENYPVFCGFCKMHGHANSECFKLHSNLRKSKETQVDGQGDKNVEPYPVQGTKPEQVENLNLAQGERTVEFLAVTGTPLGEVQTPELTSKEPIDVMLDEHNNRPNTSNLIPPVHNILLNTAMDKNGSVSLVQDGEQNLEEGELDQGELVVDLVNENINFGDEASKVPQASVTNFVLNDTNISFDNVEKCNGDDESDFQQNMWLLDISFTELVQDQWLGSRSVDSMLNTISNANTKVDFFLSGNEWDQRKLLDTLPHNVVQEILNLPLDFENDDLKNFKNCYAAVSKFGIILQGNLGSGNQRLVYWHKPPGSIFKLNVDGSVRGDGFGCGSIIRDDKGNLFMAFAGPLDSCSVVKAELLAILKGIKLCFSLDIFNIWIEVDAISTIHFLMKQFSNVVYFVTKPFLHFGFSCCGYELKEFWKMLTASKRERTELL</sequence>
<dbReference type="Proteomes" id="UP001552299">
    <property type="component" value="Unassembled WGS sequence"/>
</dbReference>
<dbReference type="EMBL" id="JANQDX010000019">
    <property type="protein sequence ID" value="KAL0904609.1"/>
    <property type="molecule type" value="Genomic_DNA"/>
</dbReference>
<evidence type="ECO:0000313" key="5">
    <source>
        <dbReference type="Proteomes" id="UP001552299"/>
    </source>
</evidence>
<dbReference type="PANTHER" id="PTHR31286">
    <property type="entry name" value="GLYCINE-RICH CELL WALL STRUCTURAL PROTEIN 1.8-LIKE"/>
    <property type="match status" value="1"/>
</dbReference>
<dbReference type="InterPro" id="IPR044730">
    <property type="entry name" value="RNase_H-like_dom_plant"/>
</dbReference>
<reference evidence="4 5" key="1">
    <citation type="journal article" date="2024" name="Plant Biotechnol. J.">
        <title>Dendrobium thyrsiflorum genome and its molecular insights into genes involved in important horticultural traits.</title>
        <authorList>
            <person name="Chen B."/>
            <person name="Wang J.Y."/>
            <person name="Zheng P.J."/>
            <person name="Li K.L."/>
            <person name="Liang Y.M."/>
            <person name="Chen X.F."/>
            <person name="Zhang C."/>
            <person name="Zhao X."/>
            <person name="He X."/>
            <person name="Zhang G.Q."/>
            <person name="Liu Z.J."/>
            <person name="Xu Q."/>
        </authorList>
    </citation>
    <scope>NUCLEOTIDE SEQUENCE [LARGE SCALE GENOMIC DNA]</scope>
    <source>
        <strain evidence="4">GZMU011</strain>
    </source>
</reference>
<dbReference type="InterPro" id="IPR040256">
    <property type="entry name" value="At4g02000-like"/>
</dbReference>
<organism evidence="4 5">
    <name type="scientific">Dendrobium thyrsiflorum</name>
    <name type="common">Pinecone-like raceme dendrobium</name>
    <name type="synonym">Orchid</name>
    <dbReference type="NCBI Taxonomy" id="117978"/>
    <lineage>
        <taxon>Eukaryota</taxon>
        <taxon>Viridiplantae</taxon>
        <taxon>Streptophyta</taxon>
        <taxon>Embryophyta</taxon>
        <taxon>Tracheophyta</taxon>
        <taxon>Spermatophyta</taxon>
        <taxon>Magnoliopsida</taxon>
        <taxon>Liliopsida</taxon>
        <taxon>Asparagales</taxon>
        <taxon>Orchidaceae</taxon>
        <taxon>Epidendroideae</taxon>
        <taxon>Malaxideae</taxon>
        <taxon>Dendrobiinae</taxon>
        <taxon>Dendrobium</taxon>
    </lineage>
</organism>
<dbReference type="Gene3D" id="3.30.420.10">
    <property type="entry name" value="Ribonuclease H-like superfamily/Ribonuclease H"/>
    <property type="match status" value="1"/>
</dbReference>
<evidence type="ECO:0000259" key="3">
    <source>
        <dbReference type="Pfam" id="PF14111"/>
    </source>
</evidence>
<dbReference type="AlphaFoldDB" id="A0ABD0TXZ5"/>
<gene>
    <name evidence="4" type="ORF">M5K25_026737</name>
</gene>